<dbReference type="PANTHER" id="PTHR36810:SF1">
    <property type="entry name" value="OS05G0232200 PROTEIN"/>
    <property type="match status" value="1"/>
</dbReference>
<comment type="caution">
    <text evidence="3">The sequence shown here is derived from an EMBL/GenBank/DDBJ whole genome shotgun (WGS) entry which is preliminary data.</text>
</comment>
<evidence type="ECO:0000313" key="3">
    <source>
        <dbReference type="EMBL" id="KAG8376135.1"/>
    </source>
</evidence>
<name>A0AAV6XAA6_9LAMI</name>
<keyword evidence="4" id="KW-1185">Reference proteome</keyword>
<reference evidence="3" key="1">
    <citation type="submission" date="2019-10" db="EMBL/GenBank/DDBJ databases">
        <authorList>
            <person name="Zhang R."/>
            <person name="Pan Y."/>
            <person name="Wang J."/>
            <person name="Ma R."/>
            <person name="Yu S."/>
        </authorList>
    </citation>
    <scope>NUCLEOTIDE SEQUENCE</scope>
    <source>
        <strain evidence="3">LA-IB0</strain>
        <tissue evidence="3">Leaf</tissue>
    </source>
</reference>
<feature type="region of interest" description="Disordered" evidence="1">
    <location>
        <begin position="146"/>
        <end position="167"/>
    </location>
</feature>
<dbReference type="EMBL" id="WHWC01000009">
    <property type="protein sequence ID" value="KAG8376135.1"/>
    <property type="molecule type" value="Genomic_DNA"/>
</dbReference>
<dbReference type="AlphaFoldDB" id="A0AAV6XAA6"/>
<feature type="region of interest" description="Disordered" evidence="1">
    <location>
        <begin position="475"/>
        <end position="517"/>
    </location>
</feature>
<evidence type="ECO:0000256" key="2">
    <source>
        <dbReference type="SAM" id="Phobius"/>
    </source>
</evidence>
<protein>
    <submittedName>
        <fullName evidence="3">Uncharacterized protein</fullName>
    </submittedName>
</protein>
<proteinExistence type="predicted"/>
<feature type="region of interest" description="Disordered" evidence="1">
    <location>
        <begin position="419"/>
        <end position="447"/>
    </location>
</feature>
<accession>A0AAV6XAA6</accession>
<evidence type="ECO:0000313" key="4">
    <source>
        <dbReference type="Proteomes" id="UP000826271"/>
    </source>
</evidence>
<gene>
    <name evidence="3" type="ORF">BUALT_Bualt09G0031800</name>
</gene>
<evidence type="ECO:0000256" key="1">
    <source>
        <dbReference type="SAM" id="MobiDB-lite"/>
    </source>
</evidence>
<keyword evidence="2" id="KW-0472">Membrane</keyword>
<feature type="compositionally biased region" description="Basic and acidic residues" evidence="1">
    <location>
        <begin position="428"/>
        <end position="437"/>
    </location>
</feature>
<organism evidence="3 4">
    <name type="scientific">Buddleja alternifolia</name>
    <dbReference type="NCBI Taxonomy" id="168488"/>
    <lineage>
        <taxon>Eukaryota</taxon>
        <taxon>Viridiplantae</taxon>
        <taxon>Streptophyta</taxon>
        <taxon>Embryophyta</taxon>
        <taxon>Tracheophyta</taxon>
        <taxon>Spermatophyta</taxon>
        <taxon>Magnoliopsida</taxon>
        <taxon>eudicotyledons</taxon>
        <taxon>Gunneridae</taxon>
        <taxon>Pentapetalae</taxon>
        <taxon>asterids</taxon>
        <taxon>lamiids</taxon>
        <taxon>Lamiales</taxon>
        <taxon>Scrophulariaceae</taxon>
        <taxon>Buddlejeae</taxon>
        <taxon>Buddleja</taxon>
    </lineage>
</organism>
<feature type="transmembrane region" description="Helical" evidence="2">
    <location>
        <begin position="523"/>
        <end position="543"/>
    </location>
</feature>
<keyword evidence="2" id="KW-1133">Transmembrane helix</keyword>
<sequence length="573" mass="63934">MGEGPVTKLKENLIVKLLDAGENEIAHADIRTLEVIEKGYWDEVFSLEGEGGGGHVHMKLQFILSEEERNRIRVMRESVMKKKQERNSSINLRLSDITSSSCDAVQTSTHGEQKIPVIKNMKEESLEVKSQLRNYELMVQIEVEGASSSPVKHENEAESVQSSPVRHEIEAESPQVFKSEQSENIETCSPIIISDKKNSVTGKLEDDPIYKSQNRGLQKLSSNIRKMISAFETSKVQVLHSFSQNVYIFLLGNKEMCTLIIVRINSKDMVNMDSKQEANSPPKAPKVVIQSANRSFKKSKDDIRNENLHQTPTGVITRADIVPSNIEPSRVAKELDSSVTPSMSTGKASIVENIHREAPMEPIVKELEKSHFDVMETATDLGSIHEEQSRKASNVEDISREALREPIVKEIEKSSFDVTGQSTLETTKTLERIHEEQSWEASNVEDMSRAALSEPIVNETEKSSTDVMGKSTLETATSDPSLEAKHHHEKKIPSEPEMLEKKNSSSPKESGSGSSPDVSFNGLVGQMIKVVAIMGFGVLVLLTRQKEPRKKNREEKVSLFTIPNYIDGTTLTE</sequence>
<feature type="compositionally biased region" description="Low complexity" evidence="1">
    <location>
        <begin position="504"/>
        <end position="516"/>
    </location>
</feature>
<keyword evidence="2" id="KW-0812">Transmembrane</keyword>
<feature type="compositionally biased region" description="Basic and acidic residues" evidence="1">
    <location>
        <begin position="482"/>
        <end position="503"/>
    </location>
</feature>
<dbReference type="PANTHER" id="PTHR36810">
    <property type="entry name" value="BNACNNG47150D PROTEIN"/>
    <property type="match status" value="1"/>
</dbReference>
<dbReference type="Proteomes" id="UP000826271">
    <property type="component" value="Unassembled WGS sequence"/>
</dbReference>